<feature type="transmembrane region" description="Helical" evidence="5">
    <location>
        <begin position="38"/>
        <end position="57"/>
    </location>
</feature>
<feature type="transmembrane region" description="Helical" evidence="5">
    <location>
        <begin position="69"/>
        <end position="86"/>
    </location>
</feature>
<gene>
    <name evidence="7" type="ORF">GHK86_14480</name>
</gene>
<feature type="non-terminal residue" evidence="7">
    <location>
        <position position="1"/>
    </location>
</feature>
<evidence type="ECO:0000259" key="6">
    <source>
        <dbReference type="Pfam" id="PF00662"/>
    </source>
</evidence>
<evidence type="ECO:0000256" key="3">
    <source>
        <dbReference type="ARBA" id="ARBA00022989"/>
    </source>
</evidence>
<keyword evidence="3 5" id="KW-1133">Transmembrane helix</keyword>
<feature type="domain" description="NADH-Ubiquinone oxidoreductase (complex I) chain 5 N-terminal" evidence="6">
    <location>
        <begin position="38"/>
        <end position="73"/>
    </location>
</feature>
<comment type="caution">
    <text evidence="7">The sequence shown here is derived from an EMBL/GenBank/DDBJ whole genome shotgun (WGS) entry which is preliminary data.</text>
</comment>
<dbReference type="EMBL" id="WJHE01000772">
    <property type="protein sequence ID" value="MST33920.1"/>
    <property type="molecule type" value="Genomic_DNA"/>
</dbReference>
<evidence type="ECO:0000256" key="2">
    <source>
        <dbReference type="ARBA" id="ARBA00022692"/>
    </source>
</evidence>
<feature type="non-terminal residue" evidence="7">
    <location>
        <position position="87"/>
    </location>
</feature>
<evidence type="ECO:0000256" key="5">
    <source>
        <dbReference type="SAM" id="Phobius"/>
    </source>
</evidence>
<comment type="subcellular location">
    <subcellularLocation>
        <location evidence="1">Membrane</location>
        <topology evidence="1">Multi-pass membrane protein</topology>
    </subcellularLocation>
</comment>
<keyword evidence="8" id="KW-1185">Reference proteome</keyword>
<name>A0ABW9QWI1_9ACTN</name>
<protein>
    <recommendedName>
        <fullName evidence="6">NADH-Ubiquinone oxidoreductase (complex I) chain 5 N-terminal domain-containing protein</fullName>
    </recommendedName>
</protein>
<organism evidence="7 8">
    <name type="scientific">Acidiferrimicrobium australe</name>
    <dbReference type="NCBI Taxonomy" id="2664430"/>
    <lineage>
        <taxon>Bacteria</taxon>
        <taxon>Bacillati</taxon>
        <taxon>Actinomycetota</taxon>
        <taxon>Acidimicrobiia</taxon>
        <taxon>Acidimicrobiales</taxon>
        <taxon>Acidimicrobiaceae</taxon>
        <taxon>Acidiferrimicrobium</taxon>
    </lineage>
</organism>
<evidence type="ECO:0000256" key="1">
    <source>
        <dbReference type="ARBA" id="ARBA00004141"/>
    </source>
</evidence>
<keyword evidence="2 5" id="KW-0812">Transmembrane</keyword>
<evidence type="ECO:0000313" key="8">
    <source>
        <dbReference type="Proteomes" id="UP000437736"/>
    </source>
</evidence>
<evidence type="ECO:0000313" key="7">
    <source>
        <dbReference type="EMBL" id="MST33920.1"/>
    </source>
</evidence>
<dbReference type="Proteomes" id="UP000437736">
    <property type="component" value="Unassembled WGS sequence"/>
</dbReference>
<dbReference type="PRINTS" id="PR01434">
    <property type="entry name" value="NADHDHGNASE5"/>
</dbReference>
<proteinExistence type="predicted"/>
<dbReference type="InterPro" id="IPR001516">
    <property type="entry name" value="Proton_antipo_N"/>
</dbReference>
<reference evidence="7 8" key="1">
    <citation type="submission" date="2019-11" db="EMBL/GenBank/DDBJ databases">
        <title>Acidiferrimicrobium australis gen. nov., sp. nov., an acidophilic and obligately heterotrophic, member of the Actinobacteria that catalyses dissimilatory oxido- reduction of iron isolated from metal-rich acidic water in Chile.</title>
        <authorList>
            <person name="Gonzalez D."/>
            <person name="Huber K."/>
            <person name="Hedrich S."/>
            <person name="Rojas-Villalobos C."/>
            <person name="Quatrini R."/>
            <person name="Dinamarca M.A."/>
            <person name="Schwarz A."/>
            <person name="Canales C."/>
            <person name="Nancucheo I."/>
        </authorList>
    </citation>
    <scope>NUCLEOTIDE SEQUENCE [LARGE SCALE GENOMIC DNA]</scope>
    <source>
        <strain evidence="7 8">USS-CCA1</strain>
    </source>
</reference>
<evidence type="ECO:0000256" key="4">
    <source>
        <dbReference type="ARBA" id="ARBA00023136"/>
    </source>
</evidence>
<keyword evidence="4 5" id="KW-0472">Membrane</keyword>
<dbReference type="Pfam" id="PF00662">
    <property type="entry name" value="Proton_antipo_N"/>
    <property type="match status" value="1"/>
</dbReference>
<sequence length="87" mass="8726">RGHAACSWAGAAAAVVVAALVVIRGAARFSVLGAEAVADPLTALLLVLVTGVGALVQSYSTRYLQADPTAYRFAGWVGLVVAAMGVV</sequence>
<accession>A0ABW9QWI1</accession>